<accession>A0A067MFF9</accession>
<proteinExistence type="predicted"/>
<evidence type="ECO:0000313" key="2">
    <source>
        <dbReference type="EMBL" id="KDQ10617.1"/>
    </source>
</evidence>
<organism evidence="2 3">
    <name type="scientific">Botryobasidium botryosum (strain FD-172 SS1)</name>
    <dbReference type="NCBI Taxonomy" id="930990"/>
    <lineage>
        <taxon>Eukaryota</taxon>
        <taxon>Fungi</taxon>
        <taxon>Dikarya</taxon>
        <taxon>Basidiomycota</taxon>
        <taxon>Agaricomycotina</taxon>
        <taxon>Agaricomycetes</taxon>
        <taxon>Cantharellales</taxon>
        <taxon>Botryobasidiaceae</taxon>
        <taxon>Botryobasidium</taxon>
    </lineage>
</organism>
<evidence type="ECO:0000259" key="1">
    <source>
        <dbReference type="Pfam" id="PF25794"/>
    </source>
</evidence>
<dbReference type="InParanoid" id="A0A067MFF9"/>
<sequence length="1655" mass="186607">MDRTRLWVNCFDEPVKTNQKALIDTVLARYSGEFTVFRELLQNADDADARCARIHFKTNRYIARDKSKETTSQGLPDLDRIVSQWTVQNDGRGFESADWDRLMTIADGNPNERNIGAFGVGFYSVFSVTDKPVVISVDPHDGERHGMAFHWVKDQLFVRRGALPSGTSGLKPGNYWTKFKMALRNPASLPGHPMEIARFLSTSLTFMAQLEEVSVYFDGHCLTRVTKEIGVLKELGLPRDLRGVSPEGMMTIAKVKSIGIRMKAEIMRLLHTGEPSVLSLDTSQDFKEMVAASIQLTVFSASIDVRVDRRTTEELIRATKKKPPARCIYQLLYMGKMDCDFDGDEEVTSNHWTSSIFQDLRTGVNSTGAARIFIGHATAQTTGMGGHVSARFIPTVERALIELADETHHETIASRWNKELLFVGGHLARTVYEHLIENIRTQCKVPPETNSIEIGRALQQEFAHIFRFFTFYPSAPTPAVSRIVEDVFFSCALSGCFPVVSTVGIKDVRQVRLYDSAFSGFMKELPTLPMEVTEAMTASLQKRGLVRKISFADVIQELQSRPLTLDELMECLKWWKNSDAGTRDHSYRNQLLSAMRFFAFSSNEKGEQTHTTDTVIRLESIRTFIDPPNKFPLDLPLPPHTFPAVADQSLNLSTLGPDLGWSALTVVEWVENLTSKFTLDSSPAGSNLMASELFATQILWFLAQVWTSPPVVEQHHEIVNKLKEVPCIPTQCGTKRPDEAYLKASIFPDLPVVSFPKGEAFPPSLNRMLLTLGVRESVKLQLVFDRMVNTRYWSNSQLVTYLVQNKRTLTLLEQQRLKEAPAFLKEESNEERVQRSSFLEAASISAQGPERYAASQLHEPTDTLRQLDLPILDWDTNSKWRADSDEARLLFELGLNRRPAIYDLLERAACDHPALSKAAFQYFMENFSSYAPVYEVAKFSEIPFVPSVRPDGSPCLAKPNEVFIDSDSSIMEFLVVDPSFRLELVACSELQLKGQPPIKAIIARLLSRPPSNHEAANRIFSYLDKRKNDFTPAEFIQLRVTRMIPVRNHSGSSEETTSLKAVLECFVGEPRAAFHSELFPFISGFDGAARAFLRACGIKEEPTVGEIIQKIISEPQKFYESAGGTEMFLEELQYIALNWMQVDRALQDDMRRSPMFLGQRRIIGASPSAVSQDVQDTLLPPDQIVIVDDEAAYGLFFSELYGAPQEIILEELYFSLGSPRLSTLVREKPEFQGRMLEDPIAKKIRVLILERLPLFLREYRSVHQQPLITVDELSQDGNFLAKTVGQLQSVKILDWPSQNLRVEKKSDASAAGFREKKGGPIHLLLARNIPLDIYEVAHSMCDFLFYQHRASDSALLASILLADLETLKRRGYNVDAPLSLRQSQLANRGANVGTHFPGTDYFAGNSFETRVPPRGVSARSILIYLLSLFQKFKRSHSLSITHPQRMQFIDANIDVALSCKGGCVPLSSILPSPSHPPHVSILQKTWDGVVYCDTSSRHEDFIPSGEEVNGYRVHVKRGILNNAQWLTEKKDALDRFTTRIIDPLRELYNLPMTHIHVIYTDDIRLAAFNHDNSIFLNLHYYETSHDEKVLEGAPNTALTFWYFALAHEIAHNLVEEHNASHGYFFSHICERFLSALTSLITQPDDGTQAGFNAEG</sequence>
<feature type="domain" description="Sacsin/Nov" evidence="1">
    <location>
        <begin position="22"/>
        <end position="137"/>
    </location>
</feature>
<name>A0A067MFF9_BOTB1</name>
<dbReference type="InterPro" id="IPR022155">
    <property type="entry name" value="DUF3684"/>
</dbReference>
<dbReference type="InterPro" id="IPR036890">
    <property type="entry name" value="HATPase_C_sf"/>
</dbReference>
<dbReference type="PANTHER" id="PTHR47839">
    <property type="entry name" value="DOMAIN PROTEIN, PUTATIVE (AFU_ORTHOLOGUE AFUA_6G04830)-RELATED"/>
    <property type="match status" value="1"/>
</dbReference>
<dbReference type="Pfam" id="PF12449">
    <property type="entry name" value="DUF3684"/>
    <property type="match status" value="2"/>
</dbReference>
<dbReference type="Pfam" id="PF25794">
    <property type="entry name" value="SACS"/>
    <property type="match status" value="1"/>
</dbReference>
<dbReference type="PRINTS" id="PR00775">
    <property type="entry name" value="HEATSHOCK90"/>
</dbReference>
<dbReference type="PANTHER" id="PTHR47839:SF1">
    <property type="entry name" value="DOMAIN PROTEIN, PUTATIVE (AFU_ORTHOLOGUE AFUA_6G04830)-RELATED"/>
    <property type="match status" value="1"/>
</dbReference>
<dbReference type="STRING" id="930990.A0A067MFF9"/>
<dbReference type="InterPro" id="IPR020575">
    <property type="entry name" value="Hsp90_N"/>
</dbReference>
<reference evidence="3" key="1">
    <citation type="journal article" date="2014" name="Proc. Natl. Acad. Sci. U.S.A.">
        <title>Extensive sampling of basidiomycete genomes demonstrates inadequacy of the white-rot/brown-rot paradigm for wood decay fungi.</title>
        <authorList>
            <person name="Riley R."/>
            <person name="Salamov A.A."/>
            <person name="Brown D.W."/>
            <person name="Nagy L.G."/>
            <person name="Floudas D."/>
            <person name="Held B.W."/>
            <person name="Levasseur A."/>
            <person name="Lombard V."/>
            <person name="Morin E."/>
            <person name="Otillar R."/>
            <person name="Lindquist E.A."/>
            <person name="Sun H."/>
            <person name="LaButti K.M."/>
            <person name="Schmutz J."/>
            <person name="Jabbour D."/>
            <person name="Luo H."/>
            <person name="Baker S.E."/>
            <person name="Pisabarro A.G."/>
            <person name="Walton J.D."/>
            <person name="Blanchette R.A."/>
            <person name="Henrissat B."/>
            <person name="Martin F."/>
            <person name="Cullen D."/>
            <person name="Hibbett D.S."/>
            <person name="Grigoriev I.V."/>
        </authorList>
    </citation>
    <scope>NUCLEOTIDE SEQUENCE [LARGE SCALE GENOMIC DNA]</scope>
    <source>
        <strain evidence="3">FD-172 SS1</strain>
    </source>
</reference>
<dbReference type="EMBL" id="KL198066">
    <property type="protein sequence ID" value="KDQ10617.1"/>
    <property type="molecule type" value="Genomic_DNA"/>
</dbReference>
<dbReference type="HOGENOM" id="CLU_001744_1_0_1"/>
<protein>
    <recommendedName>
        <fullName evidence="1">Sacsin/Nov domain-containing protein</fullName>
    </recommendedName>
</protein>
<dbReference type="Proteomes" id="UP000027195">
    <property type="component" value="Unassembled WGS sequence"/>
</dbReference>
<gene>
    <name evidence="2" type="ORF">BOTBODRAFT_68536</name>
</gene>
<dbReference type="NCBIfam" id="NF047352">
    <property type="entry name" value="P_loop_sacsin"/>
    <property type="match status" value="1"/>
</dbReference>
<dbReference type="SUPFAM" id="SSF55874">
    <property type="entry name" value="ATPase domain of HSP90 chaperone/DNA topoisomerase II/histidine kinase"/>
    <property type="match status" value="1"/>
</dbReference>
<dbReference type="OrthoDB" id="10031156at2759"/>
<dbReference type="InterPro" id="IPR058210">
    <property type="entry name" value="SACS/Nov_dom"/>
</dbReference>
<dbReference type="Gene3D" id="3.30.565.10">
    <property type="entry name" value="Histidine kinase-like ATPase, C-terminal domain"/>
    <property type="match status" value="1"/>
</dbReference>
<keyword evidence="3" id="KW-1185">Reference proteome</keyword>
<evidence type="ECO:0000313" key="3">
    <source>
        <dbReference type="Proteomes" id="UP000027195"/>
    </source>
</evidence>